<sequence>MTYVIAAPCIADYSCVEICPVDCISPMPQDPGFEKAEQLYINPDVCVDCGACVEACPVLAIYKEDHLPLKWQHYTQINADYFSQKPLAAAGSTSNHE</sequence>
<dbReference type="InterPro" id="IPR017896">
    <property type="entry name" value="4Fe4S_Fe-S-bd"/>
</dbReference>
<evidence type="ECO:0000256" key="7">
    <source>
        <dbReference type="ARBA" id="ARBA00023004"/>
    </source>
</evidence>
<gene>
    <name evidence="11" type="primary">fdxA</name>
    <name evidence="11" type="ORF">IHBHHGIJ_02491</name>
    <name evidence="12" type="ORF">KFEGEMFD_02678</name>
</gene>
<dbReference type="PROSITE" id="PS51379">
    <property type="entry name" value="4FE4S_FER_2"/>
    <property type="match status" value="2"/>
</dbReference>
<evidence type="ECO:0000256" key="6">
    <source>
        <dbReference type="ARBA" id="ARBA00022982"/>
    </source>
</evidence>
<dbReference type="GO" id="GO:0051539">
    <property type="term" value="F:4 iron, 4 sulfur cluster binding"/>
    <property type="evidence" value="ECO:0007669"/>
    <property type="project" value="UniProtKB-UniRule"/>
</dbReference>
<name>A0A5S9NSE0_9GAMM</name>
<dbReference type="Pfam" id="PF00037">
    <property type="entry name" value="Fer4"/>
    <property type="match status" value="1"/>
</dbReference>
<dbReference type="GO" id="GO:0009055">
    <property type="term" value="F:electron transfer activity"/>
    <property type="evidence" value="ECO:0007669"/>
    <property type="project" value="UniProtKB-UniRule"/>
</dbReference>
<reference evidence="13 14" key="1">
    <citation type="submission" date="2019-11" db="EMBL/GenBank/DDBJ databases">
        <authorList>
            <person name="Holert J."/>
        </authorList>
    </citation>
    <scope>NUCLEOTIDE SEQUENCE [LARGE SCALE GENOMIC DNA]</scope>
    <source>
        <strain evidence="12">BC3_2A</strain>
        <strain evidence="11">SB11_1A</strain>
    </source>
</reference>
<dbReference type="GO" id="GO:0046872">
    <property type="term" value="F:metal ion binding"/>
    <property type="evidence" value="ECO:0007669"/>
    <property type="project" value="UniProtKB-UniRule"/>
</dbReference>
<dbReference type="InterPro" id="IPR050294">
    <property type="entry name" value="RnfB_subfamily"/>
</dbReference>
<proteinExistence type="predicted"/>
<dbReference type="EMBL" id="CACSIM010000004">
    <property type="protein sequence ID" value="CAA0111492.1"/>
    <property type="molecule type" value="Genomic_DNA"/>
</dbReference>
<evidence type="ECO:0000259" key="10">
    <source>
        <dbReference type="PROSITE" id="PS51379"/>
    </source>
</evidence>
<dbReference type="PRINTS" id="PR00354">
    <property type="entry name" value="7FE8SFRDOXIN"/>
</dbReference>
<dbReference type="PANTHER" id="PTHR42859:SF2">
    <property type="entry name" value="FERREDOXIN"/>
    <property type="match status" value="1"/>
</dbReference>
<dbReference type="Proteomes" id="UP000439591">
    <property type="component" value="Unassembled WGS sequence"/>
</dbReference>
<dbReference type="InterPro" id="IPR017900">
    <property type="entry name" value="4Fe4S_Fe_S_CS"/>
</dbReference>
<evidence type="ECO:0000313" key="11">
    <source>
        <dbReference type="EMBL" id="CAA0093536.1"/>
    </source>
</evidence>
<comment type="cofactor">
    <cofactor evidence="2 9">
        <name>[4Fe-4S] cluster</name>
        <dbReference type="ChEBI" id="CHEBI:49883"/>
    </cofactor>
</comment>
<keyword evidence="13" id="KW-1185">Reference proteome</keyword>
<comment type="cofactor">
    <cofactor evidence="1">
        <name>[3Fe-4S] cluster</name>
        <dbReference type="ChEBI" id="CHEBI:21137"/>
    </cofactor>
</comment>
<keyword evidence="5 9" id="KW-0479">Metal-binding</keyword>
<feature type="domain" description="4Fe-4S ferredoxin-type" evidence="10">
    <location>
        <begin position="37"/>
        <end position="66"/>
    </location>
</feature>
<keyword evidence="7 9" id="KW-0408">Iron</keyword>
<dbReference type="Proteomes" id="UP000435877">
    <property type="component" value="Unassembled WGS sequence"/>
</dbReference>
<evidence type="ECO:0000256" key="5">
    <source>
        <dbReference type="ARBA" id="ARBA00022723"/>
    </source>
</evidence>
<keyword evidence="6 9" id="KW-0249">Electron transport</keyword>
<keyword evidence="8 9" id="KW-0411">Iron-sulfur</keyword>
<evidence type="ECO:0000256" key="1">
    <source>
        <dbReference type="ARBA" id="ARBA00001927"/>
    </source>
</evidence>
<evidence type="ECO:0000256" key="9">
    <source>
        <dbReference type="RuleBase" id="RU365098"/>
    </source>
</evidence>
<evidence type="ECO:0000313" key="14">
    <source>
        <dbReference type="Proteomes" id="UP000439591"/>
    </source>
</evidence>
<evidence type="ECO:0000256" key="4">
    <source>
        <dbReference type="ARBA" id="ARBA00022485"/>
    </source>
</evidence>
<keyword evidence="4 9" id="KW-0004">4Fe-4S</keyword>
<dbReference type="EMBL" id="CACSIK010000001">
    <property type="protein sequence ID" value="CAA0093536.1"/>
    <property type="molecule type" value="Genomic_DNA"/>
</dbReference>
<evidence type="ECO:0000256" key="2">
    <source>
        <dbReference type="ARBA" id="ARBA00001966"/>
    </source>
</evidence>
<keyword evidence="3 9" id="KW-0813">Transport</keyword>
<evidence type="ECO:0000256" key="3">
    <source>
        <dbReference type="ARBA" id="ARBA00022448"/>
    </source>
</evidence>
<comment type="function">
    <text evidence="9">Ferredoxins are iron-sulfur proteins that transfer electrons in a wide variety of metabolic reactions.</text>
</comment>
<evidence type="ECO:0000256" key="8">
    <source>
        <dbReference type="ARBA" id="ARBA00023014"/>
    </source>
</evidence>
<dbReference type="PANTHER" id="PTHR42859">
    <property type="entry name" value="OXIDOREDUCTASE"/>
    <property type="match status" value="1"/>
</dbReference>
<dbReference type="InterPro" id="IPR000813">
    <property type="entry name" value="7Fe_ferredoxin"/>
</dbReference>
<dbReference type="SUPFAM" id="SSF54862">
    <property type="entry name" value="4Fe-4S ferredoxins"/>
    <property type="match status" value="1"/>
</dbReference>
<dbReference type="PROSITE" id="PS00198">
    <property type="entry name" value="4FE4S_FER_1"/>
    <property type="match status" value="1"/>
</dbReference>
<accession>A0A5S9NSE0</accession>
<evidence type="ECO:0000313" key="13">
    <source>
        <dbReference type="Proteomes" id="UP000435877"/>
    </source>
</evidence>
<evidence type="ECO:0000313" key="12">
    <source>
        <dbReference type="EMBL" id="CAA0111492.1"/>
    </source>
</evidence>
<dbReference type="RefSeq" id="WP_200842663.1">
    <property type="nucleotide sequence ID" value="NZ_CACSIK010000001.1"/>
</dbReference>
<dbReference type="AlphaFoldDB" id="A0A5S9NSE0"/>
<dbReference type="Gene3D" id="3.30.70.20">
    <property type="match status" value="1"/>
</dbReference>
<protein>
    <recommendedName>
        <fullName evidence="9">Ferredoxin</fullName>
    </recommendedName>
</protein>
<feature type="domain" description="4Fe-4S ferredoxin-type" evidence="10">
    <location>
        <begin position="1"/>
        <end position="29"/>
    </location>
</feature>
<organism evidence="11 13">
    <name type="scientific">Zhongshania aliphaticivorans</name>
    <dbReference type="NCBI Taxonomy" id="1470434"/>
    <lineage>
        <taxon>Bacteria</taxon>
        <taxon>Pseudomonadati</taxon>
        <taxon>Pseudomonadota</taxon>
        <taxon>Gammaproteobacteria</taxon>
        <taxon>Cellvibrionales</taxon>
        <taxon>Spongiibacteraceae</taxon>
        <taxon>Zhongshania</taxon>
    </lineage>
</organism>